<dbReference type="AlphaFoldDB" id="A0A0M0J7G8"/>
<evidence type="ECO:0000313" key="3">
    <source>
        <dbReference type="Proteomes" id="UP000037460"/>
    </source>
</evidence>
<name>A0A0M0J7G8_9EUKA</name>
<dbReference type="InterPro" id="IPR014710">
    <property type="entry name" value="RmlC-like_jellyroll"/>
</dbReference>
<sequence length="152" mass="16133">MGCSHSRSLQPFNVPLQGLPSKALAQDRNSPDGFPLKPLDEAILSLLKEVQPEVLPSLDLPQLEVISSIALRRSYEAGSTVVQQGELYDSLYIVESGDAEVLCDGKRLGSLGPRQHFGGRALRQGAAQPAEITIVVPAAEGGRGQAPLHGTN</sequence>
<reference evidence="3" key="1">
    <citation type="journal article" date="2015" name="PLoS Genet.">
        <title>Genome Sequence and Transcriptome Analyses of Chrysochromulina tobin: Metabolic Tools for Enhanced Algal Fitness in the Prominent Order Prymnesiales (Haptophyceae).</title>
        <authorList>
            <person name="Hovde B.T."/>
            <person name="Deodato C.R."/>
            <person name="Hunsperger H.M."/>
            <person name="Ryken S.A."/>
            <person name="Yost W."/>
            <person name="Jha R.K."/>
            <person name="Patterson J."/>
            <person name="Monnat R.J. Jr."/>
            <person name="Barlow S.B."/>
            <person name="Starkenburg S.R."/>
            <person name="Cattolico R.A."/>
        </authorList>
    </citation>
    <scope>NUCLEOTIDE SEQUENCE</scope>
    <source>
        <strain evidence="3">CCMP291</strain>
    </source>
</reference>
<dbReference type="OrthoDB" id="417078at2759"/>
<organism evidence="2 3">
    <name type="scientific">Chrysochromulina tobinii</name>
    <dbReference type="NCBI Taxonomy" id="1460289"/>
    <lineage>
        <taxon>Eukaryota</taxon>
        <taxon>Haptista</taxon>
        <taxon>Haptophyta</taxon>
        <taxon>Prymnesiophyceae</taxon>
        <taxon>Prymnesiales</taxon>
        <taxon>Chrysochromulinaceae</taxon>
        <taxon>Chrysochromulina</taxon>
    </lineage>
</organism>
<dbReference type="SUPFAM" id="SSF51206">
    <property type="entry name" value="cAMP-binding domain-like"/>
    <property type="match status" value="1"/>
</dbReference>
<dbReference type="CDD" id="cd00038">
    <property type="entry name" value="CAP_ED"/>
    <property type="match status" value="1"/>
</dbReference>
<evidence type="ECO:0000313" key="2">
    <source>
        <dbReference type="EMBL" id="KOO22529.1"/>
    </source>
</evidence>
<proteinExistence type="predicted"/>
<dbReference type="PROSITE" id="PS50042">
    <property type="entry name" value="CNMP_BINDING_3"/>
    <property type="match status" value="1"/>
</dbReference>
<dbReference type="EMBL" id="JWZX01003271">
    <property type="protein sequence ID" value="KOO22529.1"/>
    <property type="molecule type" value="Genomic_DNA"/>
</dbReference>
<dbReference type="Gene3D" id="2.60.120.10">
    <property type="entry name" value="Jelly Rolls"/>
    <property type="match status" value="1"/>
</dbReference>
<gene>
    <name evidence="2" type="ORF">Ctob_000753</name>
</gene>
<dbReference type="InterPro" id="IPR000595">
    <property type="entry name" value="cNMP-bd_dom"/>
</dbReference>
<comment type="caution">
    <text evidence="2">The sequence shown here is derived from an EMBL/GenBank/DDBJ whole genome shotgun (WGS) entry which is preliminary data.</text>
</comment>
<evidence type="ECO:0000259" key="1">
    <source>
        <dbReference type="PROSITE" id="PS50042"/>
    </source>
</evidence>
<protein>
    <submittedName>
        <fullName evidence="2">Cyclic nucleotide-binding domain containing protein</fullName>
    </submittedName>
</protein>
<accession>A0A0M0J7G8</accession>
<keyword evidence="3" id="KW-1185">Reference proteome</keyword>
<dbReference type="Pfam" id="PF00027">
    <property type="entry name" value="cNMP_binding"/>
    <property type="match status" value="1"/>
</dbReference>
<dbReference type="InterPro" id="IPR018490">
    <property type="entry name" value="cNMP-bd_dom_sf"/>
</dbReference>
<dbReference type="Proteomes" id="UP000037460">
    <property type="component" value="Unassembled WGS sequence"/>
</dbReference>
<feature type="domain" description="Cyclic nucleotide-binding" evidence="1">
    <location>
        <begin position="54"/>
        <end position="132"/>
    </location>
</feature>